<keyword evidence="5" id="KW-0732">Signal</keyword>
<evidence type="ECO:0000313" key="8">
    <source>
        <dbReference type="Proteomes" id="UP001159405"/>
    </source>
</evidence>
<keyword evidence="3" id="KW-0964">Secreted</keyword>
<dbReference type="EMBL" id="CALNXK010000046">
    <property type="protein sequence ID" value="CAH3129089.1"/>
    <property type="molecule type" value="Genomic_DNA"/>
</dbReference>
<dbReference type="InterPro" id="IPR029034">
    <property type="entry name" value="Cystine-knot_cytokine"/>
</dbReference>
<evidence type="ECO:0000259" key="6">
    <source>
        <dbReference type="PROSITE" id="PS51362"/>
    </source>
</evidence>
<evidence type="ECO:0000256" key="4">
    <source>
        <dbReference type="RuleBase" id="RU000354"/>
    </source>
</evidence>
<evidence type="ECO:0000256" key="1">
    <source>
        <dbReference type="ARBA" id="ARBA00004613"/>
    </source>
</evidence>
<dbReference type="Proteomes" id="UP001159405">
    <property type="component" value="Unassembled WGS sequence"/>
</dbReference>
<dbReference type="SMART" id="SM00204">
    <property type="entry name" value="TGFB"/>
    <property type="match status" value="1"/>
</dbReference>
<comment type="subcellular location">
    <subcellularLocation>
        <location evidence="1">Secreted</location>
    </subcellularLocation>
</comment>
<feature type="chain" id="PRO_5045351339" description="TGF-beta family profile domain-containing protein" evidence="5">
    <location>
        <begin position="22"/>
        <end position="348"/>
    </location>
</feature>
<dbReference type="PANTHER" id="PTHR11848:SF262">
    <property type="entry name" value="LD29161P"/>
    <property type="match status" value="1"/>
</dbReference>
<accession>A0ABN8P3Q1</accession>
<gene>
    <name evidence="7" type="ORF">PLOB_00033939</name>
</gene>
<keyword evidence="4" id="KW-0339">Growth factor</keyword>
<dbReference type="Gene3D" id="2.10.90.10">
    <property type="entry name" value="Cystine-knot cytokines"/>
    <property type="match status" value="1"/>
</dbReference>
<dbReference type="Pfam" id="PF00019">
    <property type="entry name" value="TGF_beta"/>
    <property type="match status" value="1"/>
</dbReference>
<feature type="signal peptide" evidence="5">
    <location>
        <begin position="1"/>
        <end position="21"/>
    </location>
</feature>
<dbReference type="Gene3D" id="2.60.120.970">
    <property type="match status" value="1"/>
</dbReference>
<name>A0ABN8P3Q1_9CNID</name>
<comment type="caution">
    <text evidence="7">The sequence shown here is derived from an EMBL/GenBank/DDBJ whole genome shotgun (WGS) entry which is preliminary data.</text>
</comment>
<evidence type="ECO:0000256" key="5">
    <source>
        <dbReference type="SAM" id="SignalP"/>
    </source>
</evidence>
<evidence type="ECO:0000313" key="7">
    <source>
        <dbReference type="EMBL" id="CAH3129089.1"/>
    </source>
</evidence>
<feature type="domain" description="TGF-beta family profile" evidence="6">
    <location>
        <begin position="228"/>
        <end position="347"/>
    </location>
</feature>
<proteinExistence type="inferred from homology"/>
<dbReference type="InterPro" id="IPR015615">
    <property type="entry name" value="TGF-beta-rel"/>
</dbReference>
<dbReference type="InterPro" id="IPR001839">
    <property type="entry name" value="TGF-b_C"/>
</dbReference>
<protein>
    <recommendedName>
        <fullName evidence="6">TGF-beta family profile domain-containing protein</fullName>
    </recommendedName>
</protein>
<organism evidence="7 8">
    <name type="scientific">Porites lobata</name>
    <dbReference type="NCBI Taxonomy" id="104759"/>
    <lineage>
        <taxon>Eukaryota</taxon>
        <taxon>Metazoa</taxon>
        <taxon>Cnidaria</taxon>
        <taxon>Anthozoa</taxon>
        <taxon>Hexacorallia</taxon>
        <taxon>Scleractinia</taxon>
        <taxon>Fungiina</taxon>
        <taxon>Poritidae</taxon>
        <taxon>Porites</taxon>
    </lineage>
</organism>
<dbReference type="PROSITE" id="PS51362">
    <property type="entry name" value="TGF_BETA_2"/>
    <property type="match status" value="1"/>
</dbReference>
<evidence type="ECO:0000256" key="3">
    <source>
        <dbReference type="ARBA" id="ARBA00022525"/>
    </source>
</evidence>
<reference evidence="7 8" key="1">
    <citation type="submission" date="2022-05" db="EMBL/GenBank/DDBJ databases">
        <authorList>
            <consortium name="Genoscope - CEA"/>
            <person name="William W."/>
        </authorList>
    </citation>
    <scope>NUCLEOTIDE SEQUENCE [LARGE SCALE GENOMIC DNA]</scope>
</reference>
<keyword evidence="8" id="KW-1185">Reference proteome</keyword>
<evidence type="ECO:0000256" key="2">
    <source>
        <dbReference type="ARBA" id="ARBA00006656"/>
    </source>
</evidence>
<dbReference type="SUPFAM" id="SSF57501">
    <property type="entry name" value="Cystine-knot cytokines"/>
    <property type="match status" value="1"/>
</dbReference>
<comment type="similarity">
    <text evidence="2 4">Belongs to the TGF-beta family.</text>
</comment>
<sequence>MNSLVILVTLTIASLSHESTSLEVGNQNVSAIEQILLESFKKRLLKELGFSTVPNVSNTTLRKAPHILRYMVEADNRKYSLKKQEDYAKIKRIFLFPVQGDKVGKNYLFKVNSGHMSLDVKSATLWVSITGAAGEYELVLYRGYKANGKDALAKELFHSEQLNRTGWYSMNVTLLVKEWFSLYPAFNLSLEIVTKKSKAVGGGISGSAPEAKQPFLVVNTGEKKYASRRQRSSSSSGEYLTECKDNEPRNCCRGHKLTVDFQALGFDFIIQPRVLNTYVCEGVCAQSTTAKNPTRAQVFINLNMFQPHACCRPIEFTTKKIVFFKDDDPNKAYVRYLHGWVAKCGCVI</sequence>
<dbReference type="PANTHER" id="PTHR11848">
    <property type="entry name" value="TGF-BETA FAMILY"/>
    <property type="match status" value="1"/>
</dbReference>